<keyword evidence="4 11" id="KW-0963">Cytoplasm</keyword>
<comment type="subcellular location">
    <subcellularLocation>
        <location evidence="1 11">Cytoplasm</location>
    </subcellularLocation>
</comment>
<dbReference type="GO" id="GO:0006420">
    <property type="term" value="P:arginyl-tRNA aminoacylation"/>
    <property type="evidence" value="ECO:0007669"/>
    <property type="project" value="InterPro"/>
</dbReference>
<accession>A0AA37W2C2</accession>
<comment type="catalytic activity">
    <reaction evidence="10 11">
        <text>tRNA(Gly) + glycine + ATP = glycyl-tRNA(Gly) + AMP + diphosphate</text>
        <dbReference type="Rhea" id="RHEA:16013"/>
        <dbReference type="Rhea" id="RHEA-COMP:9664"/>
        <dbReference type="Rhea" id="RHEA-COMP:9683"/>
        <dbReference type="ChEBI" id="CHEBI:30616"/>
        <dbReference type="ChEBI" id="CHEBI:33019"/>
        <dbReference type="ChEBI" id="CHEBI:57305"/>
        <dbReference type="ChEBI" id="CHEBI:78442"/>
        <dbReference type="ChEBI" id="CHEBI:78522"/>
        <dbReference type="ChEBI" id="CHEBI:456215"/>
        <dbReference type="EC" id="6.1.1.14"/>
    </reaction>
</comment>
<dbReference type="PANTHER" id="PTHR30075">
    <property type="entry name" value="GLYCYL-TRNA SYNTHETASE"/>
    <property type="match status" value="1"/>
</dbReference>
<dbReference type="PRINTS" id="PR01045">
    <property type="entry name" value="TRNASYNTHGB"/>
</dbReference>
<dbReference type="AlphaFoldDB" id="A0AA37W2C2"/>
<dbReference type="PROSITE" id="PS50861">
    <property type="entry name" value="AA_TRNA_LIGASE_II_GLYAB"/>
    <property type="match status" value="1"/>
</dbReference>
<evidence type="ECO:0000256" key="11">
    <source>
        <dbReference type="HAMAP-Rule" id="MF_00255"/>
    </source>
</evidence>
<dbReference type="GO" id="GO:0005829">
    <property type="term" value="C:cytosol"/>
    <property type="evidence" value="ECO:0007669"/>
    <property type="project" value="TreeGrafter"/>
</dbReference>
<evidence type="ECO:0000256" key="8">
    <source>
        <dbReference type="ARBA" id="ARBA00022917"/>
    </source>
</evidence>
<evidence type="ECO:0000256" key="1">
    <source>
        <dbReference type="ARBA" id="ARBA00004496"/>
    </source>
</evidence>
<keyword evidence="5 11" id="KW-0436">Ligase</keyword>
<evidence type="ECO:0000256" key="2">
    <source>
        <dbReference type="ARBA" id="ARBA00008226"/>
    </source>
</evidence>
<reference evidence="13" key="1">
    <citation type="journal article" date="2014" name="Int. J. Syst. Evol. Microbiol.">
        <title>Complete genome sequence of Corynebacterium casei LMG S-19264T (=DSM 44701T), isolated from a smear-ripened cheese.</title>
        <authorList>
            <consortium name="US DOE Joint Genome Institute (JGI-PGF)"/>
            <person name="Walter F."/>
            <person name="Albersmeier A."/>
            <person name="Kalinowski J."/>
            <person name="Ruckert C."/>
        </authorList>
    </citation>
    <scope>NUCLEOTIDE SEQUENCE</scope>
    <source>
        <strain evidence="13">NBRC 101628</strain>
    </source>
</reference>
<keyword evidence="6 11" id="KW-0547">Nucleotide-binding</keyword>
<name>A0AA37W2C2_9GAMM</name>
<dbReference type="Pfam" id="PF05746">
    <property type="entry name" value="DALR_1"/>
    <property type="match status" value="1"/>
</dbReference>
<dbReference type="RefSeq" id="WP_095507023.1">
    <property type="nucleotide sequence ID" value="NZ_BSNC01000009.1"/>
</dbReference>
<dbReference type="EMBL" id="BSNC01000009">
    <property type="protein sequence ID" value="GLP97677.1"/>
    <property type="molecule type" value="Genomic_DNA"/>
</dbReference>
<evidence type="ECO:0000313" key="13">
    <source>
        <dbReference type="EMBL" id="GLP97677.1"/>
    </source>
</evidence>
<keyword evidence="14" id="KW-1185">Reference proteome</keyword>
<comment type="caution">
    <text evidence="13">The sequence shown here is derived from an EMBL/GenBank/DDBJ whole genome shotgun (WGS) entry which is preliminary data.</text>
</comment>
<dbReference type="HAMAP" id="MF_00255">
    <property type="entry name" value="Gly_tRNA_synth_beta"/>
    <property type="match status" value="1"/>
</dbReference>
<protein>
    <recommendedName>
        <fullName evidence="11">Glycine--tRNA ligase beta subunit</fullName>
        <ecNumber evidence="11">6.1.1.14</ecNumber>
    </recommendedName>
    <alternativeName>
        <fullName evidence="11">Glycyl-tRNA synthetase beta subunit</fullName>
        <shortName evidence="11">GlyRS</shortName>
    </alternativeName>
</protein>
<evidence type="ECO:0000256" key="6">
    <source>
        <dbReference type="ARBA" id="ARBA00022741"/>
    </source>
</evidence>
<evidence type="ECO:0000256" key="10">
    <source>
        <dbReference type="ARBA" id="ARBA00047937"/>
    </source>
</evidence>
<comment type="similarity">
    <text evidence="2 11">Belongs to the class-II aminoacyl-tRNA synthetase family.</text>
</comment>
<evidence type="ECO:0000256" key="4">
    <source>
        <dbReference type="ARBA" id="ARBA00022490"/>
    </source>
</evidence>
<evidence type="ECO:0000313" key="14">
    <source>
        <dbReference type="Proteomes" id="UP001161422"/>
    </source>
</evidence>
<dbReference type="InterPro" id="IPR008909">
    <property type="entry name" value="DALR_anticod-bd"/>
</dbReference>
<gene>
    <name evidence="11 13" type="primary">glyS</name>
    <name evidence="13" type="ORF">GCM10007895_29840</name>
</gene>
<dbReference type="InterPro" id="IPR015944">
    <property type="entry name" value="Gly-tRNA-synth_bsu"/>
</dbReference>
<feature type="domain" description="DALR anticodon binding" evidence="12">
    <location>
        <begin position="583"/>
        <end position="686"/>
    </location>
</feature>
<organism evidence="13 14">
    <name type="scientific">Paraferrimonas sedimenticola</name>
    <dbReference type="NCBI Taxonomy" id="375674"/>
    <lineage>
        <taxon>Bacteria</taxon>
        <taxon>Pseudomonadati</taxon>
        <taxon>Pseudomonadota</taxon>
        <taxon>Gammaproteobacteria</taxon>
        <taxon>Alteromonadales</taxon>
        <taxon>Ferrimonadaceae</taxon>
        <taxon>Paraferrimonas</taxon>
    </lineage>
</organism>
<comment type="subunit">
    <text evidence="3 11">Tetramer of two alpha and two beta subunits.</text>
</comment>
<dbReference type="EC" id="6.1.1.14" evidence="11"/>
<sequence>MQNFLIELGTEELPPKALRQLATSLADNIVDQLNQAEFQFESSQWYASPRRLAVSIKQLAERQADKVVEKKGPSVKAAFDADGKPTKAAEGWARSNGITVDQAQRFVTDKGEWLLHKAEVKGKSIVEVMPDMVKQAIAKLPIPKPMRWGSTRDQFIRPVHTLTLLYGDQLIDAEALGVRSARTLQGHRFMGQASLEINHADQYLELLKEQGKVIADYQARKEFIAAEVTKAAEAAGGIADMEDDLLEEVTSLVEWPVVLTANFDDKFLKVPAEALVYTMKSDQKYFPVYDEQGKLNNRFIFVSNIESNDPQQVIEGNEKVVRPRLADAEFFFNTDQKHKLADRVDSLESVIFQKQLGTLKQRSERISAIAGFIASQLDSDSDAAKRAGLLSKADLMTEMVMEFTDTQGIMGMHYARLDGEAESVALAISEQYLPKFSGDRVPSEAVSIAVALAEKLDTLTGIFGINQPPKGDKDPFALRRASIGTLRIIMENQLPLDLRELLQFAVEQHGDNLSNDNCLNDVLEFCFGRFRSWYQDNGFSVDVIQAVLARRPSRPYDFDLRVNAVTAFKQLEQAQALAAANKRVSNILAKYDGELSDSLNPELLTEAAEVQLADALTKVSQGLEAKAASGDYQSVLTELSTLRDDVDNFFDQVMVMAEDPAVKQNRLSLLNQLRDRFLLVADISVLQ</sequence>
<dbReference type="Pfam" id="PF02092">
    <property type="entry name" value="tRNA_synt_2f"/>
    <property type="match status" value="1"/>
</dbReference>
<dbReference type="NCBIfam" id="TIGR00211">
    <property type="entry name" value="glyS"/>
    <property type="match status" value="1"/>
</dbReference>
<dbReference type="Gene3D" id="1.10.730.10">
    <property type="entry name" value="Isoleucyl-tRNA Synthetase, Domain 1"/>
    <property type="match status" value="1"/>
</dbReference>
<dbReference type="GO" id="GO:0006426">
    <property type="term" value="P:glycyl-tRNA aminoacylation"/>
    <property type="evidence" value="ECO:0007669"/>
    <property type="project" value="UniProtKB-UniRule"/>
</dbReference>
<keyword evidence="8 11" id="KW-0648">Protein biosynthesis</keyword>
<evidence type="ECO:0000256" key="5">
    <source>
        <dbReference type="ARBA" id="ARBA00022598"/>
    </source>
</evidence>
<dbReference type="GO" id="GO:0004814">
    <property type="term" value="F:arginine-tRNA ligase activity"/>
    <property type="evidence" value="ECO:0007669"/>
    <property type="project" value="InterPro"/>
</dbReference>
<dbReference type="GO" id="GO:0004820">
    <property type="term" value="F:glycine-tRNA ligase activity"/>
    <property type="evidence" value="ECO:0007669"/>
    <property type="project" value="UniProtKB-UniRule"/>
</dbReference>
<proteinExistence type="inferred from homology"/>
<dbReference type="SUPFAM" id="SSF109604">
    <property type="entry name" value="HD-domain/PDEase-like"/>
    <property type="match status" value="1"/>
</dbReference>
<evidence type="ECO:0000256" key="3">
    <source>
        <dbReference type="ARBA" id="ARBA00011209"/>
    </source>
</evidence>
<dbReference type="Proteomes" id="UP001161422">
    <property type="component" value="Unassembled WGS sequence"/>
</dbReference>
<dbReference type="GO" id="GO:0005524">
    <property type="term" value="F:ATP binding"/>
    <property type="evidence" value="ECO:0007669"/>
    <property type="project" value="UniProtKB-UniRule"/>
</dbReference>
<evidence type="ECO:0000259" key="12">
    <source>
        <dbReference type="SMART" id="SM00836"/>
    </source>
</evidence>
<dbReference type="InterPro" id="IPR006194">
    <property type="entry name" value="Gly-tRNA-synth_heterodimer"/>
</dbReference>
<dbReference type="SMART" id="SM00836">
    <property type="entry name" value="DALR_1"/>
    <property type="match status" value="1"/>
</dbReference>
<reference evidence="13" key="2">
    <citation type="submission" date="2023-01" db="EMBL/GenBank/DDBJ databases">
        <title>Draft genome sequence of Paraferrimonas sedimenticola strain NBRC 101628.</title>
        <authorList>
            <person name="Sun Q."/>
            <person name="Mori K."/>
        </authorList>
    </citation>
    <scope>NUCLEOTIDE SEQUENCE</scope>
    <source>
        <strain evidence="13">NBRC 101628</strain>
    </source>
</reference>
<dbReference type="PANTHER" id="PTHR30075:SF2">
    <property type="entry name" value="GLYCINE--TRNA LIGASE, CHLOROPLASTIC_MITOCHONDRIAL 2"/>
    <property type="match status" value="1"/>
</dbReference>
<keyword evidence="7 11" id="KW-0067">ATP-binding</keyword>
<evidence type="ECO:0000256" key="7">
    <source>
        <dbReference type="ARBA" id="ARBA00022840"/>
    </source>
</evidence>
<keyword evidence="9 11" id="KW-0030">Aminoacyl-tRNA synthetase</keyword>
<evidence type="ECO:0000256" key="9">
    <source>
        <dbReference type="ARBA" id="ARBA00023146"/>
    </source>
</evidence>